<evidence type="ECO:0000313" key="1">
    <source>
        <dbReference type="EMBL" id="AMS02391.1"/>
    </source>
</evidence>
<dbReference type="Proteomes" id="UP000201248">
    <property type="component" value="Segment"/>
</dbReference>
<organism evidence="1 2">
    <name type="scientific">Gordonia phage Hotorobo</name>
    <dbReference type="NCBI Taxonomy" id="1821554"/>
    <lineage>
        <taxon>Viruses</taxon>
        <taxon>Duplodnaviria</taxon>
        <taxon>Heunggongvirae</taxon>
        <taxon>Uroviricota</taxon>
        <taxon>Caudoviricetes</taxon>
        <taxon>Montyvirus</taxon>
        <taxon>Montyvirus monty</taxon>
    </lineage>
</organism>
<sequence length="58" mass="6917">MMEPRTTRQLNKLSDEELAALQAELHSDRDRVEIESRRVSDIRHERLLGIRKRDTTED</sequence>
<dbReference type="RefSeq" id="YP_009301049.1">
    <property type="nucleotide sequence ID" value="NC_031229.1"/>
</dbReference>
<protein>
    <submittedName>
        <fullName evidence="1">Uncharacterized protein</fullName>
    </submittedName>
</protein>
<reference evidence="2" key="1">
    <citation type="submission" date="2016-06" db="EMBL/GenBank/DDBJ databases">
        <authorList>
            <person name="Kjaerup R.B."/>
            <person name="Dalgaard T.S."/>
            <person name="Juul-Madsen H.R."/>
        </authorList>
    </citation>
    <scope>NUCLEOTIDE SEQUENCE [LARGE SCALE GENOMIC DNA]</scope>
</reference>
<dbReference type="GeneID" id="29124701"/>
<accession>A0A142K8F8</accession>
<dbReference type="EMBL" id="KU963245">
    <property type="protein sequence ID" value="AMS02391.1"/>
    <property type="molecule type" value="Genomic_DNA"/>
</dbReference>
<gene>
    <name evidence="1" type="primary">99</name>
    <name evidence="1" type="ORF">SEA_HOTOROBO_99</name>
</gene>
<evidence type="ECO:0000313" key="2">
    <source>
        <dbReference type="Proteomes" id="UP000201248"/>
    </source>
</evidence>
<proteinExistence type="predicted"/>
<dbReference type="OrthoDB" id="28831at10239"/>
<name>A0A142K8F8_9CAUD</name>
<dbReference type="KEGG" id="vg:29124701"/>